<sequence length="171" mass="17594">MKRLSLLSLLAAPLLALPLSGCAPLASLQSAVQVPTFELQGVRLTGLSLPGGGNPATASVTVALRVGNPNPLPVRLARVDARLVIDGEDVGAVTLPGVNLPARGEGPLAAEVRLPVTLTTAGAFLRVARGQEVAFRVDGSFTADFGRLGQPSFGPFTLAQGVWQQPAILPF</sequence>
<dbReference type="InterPro" id="IPR004864">
    <property type="entry name" value="LEA_2"/>
</dbReference>
<evidence type="ECO:0000259" key="2">
    <source>
        <dbReference type="SMART" id="SM00769"/>
    </source>
</evidence>
<protein>
    <submittedName>
        <fullName evidence="3">LEA type 2 family protein</fullName>
    </submittedName>
</protein>
<organism evidence="3 4">
    <name type="scientific">Deinococcus rhizophilus</name>
    <dbReference type="NCBI Taxonomy" id="3049544"/>
    <lineage>
        <taxon>Bacteria</taxon>
        <taxon>Thermotogati</taxon>
        <taxon>Deinococcota</taxon>
        <taxon>Deinococci</taxon>
        <taxon>Deinococcales</taxon>
        <taxon>Deinococcaceae</taxon>
        <taxon>Deinococcus</taxon>
    </lineage>
</organism>
<dbReference type="EMBL" id="JASNGB010000306">
    <property type="protein sequence ID" value="MDL2345805.1"/>
    <property type="molecule type" value="Genomic_DNA"/>
</dbReference>
<feature type="signal peptide" evidence="1">
    <location>
        <begin position="1"/>
        <end position="23"/>
    </location>
</feature>
<keyword evidence="4" id="KW-1185">Reference proteome</keyword>
<proteinExistence type="predicted"/>
<comment type="caution">
    <text evidence="3">The sequence shown here is derived from an EMBL/GenBank/DDBJ whole genome shotgun (WGS) entry which is preliminary data.</text>
</comment>
<dbReference type="SMART" id="SM00769">
    <property type="entry name" value="WHy"/>
    <property type="match status" value="1"/>
</dbReference>
<dbReference type="SUPFAM" id="SSF117070">
    <property type="entry name" value="LEA14-like"/>
    <property type="match status" value="1"/>
</dbReference>
<keyword evidence="1" id="KW-0732">Signal</keyword>
<evidence type="ECO:0000313" key="3">
    <source>
        <dbReference type="EMBL" id="MDL2345805.1"/>
    </source>
</evidence>
<evidence type="ECO:0000313" key="4">
    <source>
        <dbReference type="Proteomes" id="UP001302059"/>
    </source>
</evidence>
<dbReference type="InterPro" id="IPR013990">
    <property type="entry name" value="WHy-dom"/>
</dbReference>
<gene>
    <name evidence="3" type="ORF">QOL99_16865</name>
</gene>
<dbReference type="RefSeq" id="WP_285525534.1">
    <property type="nucleotide sequence ID" value="NZ_JASNGB010000306.1"/>
</dbReference>
<dbReference type="Proteomes" id="UP001302059">
    <property type="component" value="Unassembled WGS sequence"/>
</dbReference>
<feature type="domain" description="Water stress and hypersensitive response" evidence="2">
    <location>
        <begin position="43"/>
        <end position="159"/>
    </location>
</feature>
<evidence type="ECO:0000256" key="1">
    <source>
        <dbReference type="SAM" id="SignalP"/>
    </source>
</evidence>
<reference evidence="3 4" key="1">
    <citation type="submission" date="2023-05" db="EMBL/GenBank/DDBJ databases">
        <authorList>
            <person name="Gao F."/>
        </authorList>
    </citation>
    <scope>NUCLEOTIDE SEQUENCE [LARGE SCALE GENOMIC DNA]</scope>
    <source>
        <strain evidence="3 4">MIMF12</strain>
    </source>
</reference>
<accession>A0ABT7JL59</accession>
<feature type="chain" id="PRO_5046823322" evidence="1">
    <location>
        <begin position="24"/>
        <end position="171"/>
    </location>
</feature>
<dbReference type="Gene3D" id="2.60.40.1820">
    <property type="match status" value="1"/>
</dbReference>
<dbReference type="Pfam" id="PF03168">
    <property type="entry name" value="LEA_2"/>
    <property type="match status" value="1"/>
</dbReference>
<name>A0ABT7JL59_9DEIO</name>